<evidence type="ECO:0000256" key="1">
    <source>
        <dbReference type="SAM" id="MobiDB-lite"/>
    </source>
</evidence>
<feature type="compositionally biased region" description="Basic and acidic residues" evidence="1">
    <location>
        <begin position="100"/>
        <end position="114"/>
    </location>
</feature>
<dbReference type="Proteomes" id="UP000245119">
    <property type="component" value="Linkage Group LG11"/>
</dbReference>
<evidence type="ECO:0000313" key="3">
    <source>
        <dbReference type="Proteomes" id="UP000245119"/>
    </source>
</evidence>
<proteinExistence type="predicted"/>
<protein>
    <submittedName>
        <fullName evidence="2">Uncharacterized protein</fullName>
    </submittedName>
</protein>
<dbReference type="OrthoDB" id="21095at2759"/>
<reference evidence="2 3" key="1">
    <citation type="submission" date="2018-04" db="EMBL/GenBank/DDBJ databases">
        <title>The genome of golden apple snail Pomacea canaliculata provides insight into stress tolerance and invasive adaptation.</title>
        <authorList>
            <person name="Liu C."/>
            <person name="Liu B."/>
            <person name="Ren Y."/>
            <person name="Zhang Y."/>
            <person name="Wang H."/>
            <person name="Li S."/>
            <person name="Jiang F."/>
            <person name="Yin L."/>
            <person name="Zhang G."/>
            <person name="Qian W."/>
            <person name="Fan W."/>
        </authorList>
    </citation>
    <scope>NUCLEOTIDE SEQUENCE [LARGE SCALE GENOMIC DNA]</scope>
    <source>
        <strain evidence="2">SZHN2017</strain>
        <tissue evidence="2">Muscle</tissue>
    </source>
</reference>
<organism evidence="2 3">
    <name type="scientific">Pomacea canaliculata</name>
    <name type="common">Golden apple snail</name>
    <dbReference type="NCBI Taxonomy" id="400727"/>
    <lineage>
        <taxon>Eukaryota</taxon>
        <taxon>Metazoa</taxon>
        <taxon>Spiralia</taxon>
        <taxon>Lophotrochozoa</taxon>
        <taxon>Mollusca</taxon>
        <taxon>Gastropoda</taxon>
        <taxon>Caenogastropoda</taxon>
        <taxon>Architaenioglossa</taxon>
        <taxon>Ampullarioidea</taxon>
        <taxon>Ampullariidae</taxon>
        <taxon>Pomacea</taxon>
    </lineage>
</organism>
<gene>
    <name evidence="2" type="ORF">C0Q70_17491</name>
</gene>
<dbReference type="EMBL" id="PZQS01000011">
    <property type="protein sequence ID" value="PVD21691.1"/>
    <property type="molecule type" value="Genomic_DNA"/>
</dbReference>
<name>A0A2T7NKK9_POMCA</name>
<accession>A0A2T7NKK9</accession>
<dbReference type="AlphaFoldDB" id="A0A2T7NKK9"/>
<comment type="caution">
    <text evidence="2">The sequence shown here is derived from an EMBL/GenBank/DDBJ whole genome shotgun (WGS) entry which is preliminary data.</text>
</comment>
<keyword evidence="3" id="KW-1185">Reference proteome</keyword>
<evidence type="ECO:0000313" key="2">
    <source>
        <dbReference type="EMBL" id="PVD21691.1"/>
    </source>
</evidence>
<sequence>MQRDRRKRSSLLLQGPARALFSPTSCGGDSELDDASLVLTVEQEQSISLACIEEPDTLEHTLKSSPVSNSSKTCQDRVEATAFPETSYFTVTSGFTEHYSDKQRKLTSGEHPDNSEGTATSVRQFMEIPETKQKSCPKAKTLSLTVLWKTSSTYSSAQLHVSCSSKRIQACEDEK</sequence>
<feature type="region of interest" description="Disordered" evidence="1">
    <location>
        <begin position="100"/>
        <end position="120"/>
    </location>
</feature>